<sequence length="176" mass="18327">MDSTDSARRVLGGDGAPMSYVVPVTGVRGQPSIYAALVAEWRAKGRTVPGRRDVAWDLLVAAAGRGQTGTFWAVGPYAGLPPAVVAPPADDAPARTGEGLARPDDRSLGTVRRDATEAEPVTAKGELGAHEDERRHRPHEPVPAILVPRGLPGPLFVWESTGGGGRVGVADPLTTD</sequence>
<feature type="compositionally biased region" description="Basic and acidic residues" evidence="1">
    <location>
        <begin position="101"/>
        <end position="116"/>
    </location>
</feature>
<evidence type="ECO:0000313" key="3">
    <source>
        <dbReference type="Proteomes" id="UP001596263"/>
    </source>
</evidence>
<organism evidence="2 3">
    <name type="scientific">Streptomyces coerulescens</name>
    <dbReference type="NCBI Taxonomy" id="29304"/>
    <lineage>
        <taxon>Bacteria</taxon>
        <taxon>Bacillati</taxon>
        <taxon>Actinomycetota</taxon>
        <taxon>Actinomycetes</taxon>
        <taxon>Kitasatosporales</taxon>
        <taxon>Streptomycetaceae</taxon>
        <taxon>Streptomyces</taxon>
    </lineage>
</organism>
<gene>
    <name evidence="2" type="ORF">ACFPQ9_30950</name>
</gene>
<dbReference type="RefSeq" id="WP_380860714.1">
    <property type="nucleotide sequence ID" value="NZ_JBHSKM010000024.1"/>
</dbReference>
<evidence type="ECO:0000313" key="2">
    <source>
        <dbReference type="EMBL" id="MFC5218266.1"/>
    </source>
</evidence>
<dbReference type="EMBL" id="JBHSKM010000024">
    <property type="protein sequence ID" value="MFC5218266.1"/>
    <property type="molecule type" value="Genomic_DNA"/>
</dbReference>
<reference evidence="3" key="1">
    <citation type="journal article" date="2019" name="Int. J. Syst. Evol. Microbiol.">
        <title>The Global Catalogue of Microorganisms (GCM) 10K type strain sequencing project: providing services to taxonomists for standard genome sequencing and annotation.</title>
        <authorList>
            <consortium name="The Broad Institute Genomics Platform"/>
            <consortium name="The Broad Institute Genome Sequencing Center for Infectious Disease"/>
            <person name="Wu L."/>
            <person name="Ma J."/>
        </authorList>
    </citation>
    <scope>NUCLEOTIDE SEQUENCE [LARGE SCALE GENOMIC DNA]</scope>
    <source>
        <strain evidence="3">KCTC 42586</strain>
    </source>
</reference>
<feature type="region of interest" description="Disordered" evidence="1">
    <location>
        <begin position="88"/>
        <end position="145"/>
    </location>
</feature>
<protein>
    <submittedName>
        <fullName evidence="2">Uncharacterized protein</fullName>
    </submittedName>
</protein>
<accession>A0ABW0CQW2</accession>
<name>A0ABW0CQW2_STRCD</name>
<dbReference type="Proteomes" id="UP001596263">
    <property type="component" value="Unassembled WGS sequence"/>
</dbReference>
<keyword evidence="3" id="KW-1185">Reference proteome</keyword>
<proteinExistence type="predicted"/>
<comment type="caution">
    <text evidence="2">The sequence shown here is derived from an EMBL/GenBank/DDBJ whole genome shotgun (WGS) entry which is preliminary data.</text>
</comment>
<evidence type="ECO:0000256" key="1">
    <source>
        <dbReference type="SAM" id="MobiDB-lite"/>
    </source>
</evidence>